<reference evidence="2" key="1">
    <citation type="journal article" date="2020" name="Fungal Divers.">
        <title>Resolving the Mortierellaceae phylogeny through synthesis of multi-gene phylogenetics and phylogenomics.</title>
        <authorList>
            <person name="Vandepol N."/>
            <person name="Liber J."/>
            <person name="Desiro A."/>
            <person name="Na H."/>
            <person name="Kennedy M."/>
            <person name="Barry K."/>
            <person name="Grigoriev I.V."/>
            <person name="Miller A.N."/>
            <person name="O'Donnell K."/>
            <person name="Stajich J.E."/>
            <person name="Bonito G."/>
        </authorList>
    </citation>
    <scope>NUCLEOTIDE SEQUENCE</scope>
    <source>
        <strain evidence="2">NRRL 6426</strain>
    </source>
</reference>
<dbReference type="InterPro" id="IPR050126">
    <property type="entry name" value="Ap4A_hydrolase"/>
</dbReference>
<dbReference type="PANTHER" id="PTHR42850">
    <property type="entry name" value="METALLOPHOSPHOESTERASE"/>
    <property type="match status" value="1"/>
</dbReference>
<dbReference type="GO" id="GO:0005737">
    <property type="term" value="C:cytoplasm"/>
    <property type="evidence" value="ECO:0007669"/>
    <property type="project" value="TreeGrafter"/>
</dbReference>
<dbReference type="PANTHER" id="PTHR42850:SF4">
    <property type="entry name" value="ZINC-DEPENDENT ENDOPOLYPHOSPHATASE"/>
    <property type="match status" value="1"/>
</dbReference>
<dbReference type="SUPFAM" id="SSF56300">
    <property type="entry name" value="Metallo-dependent phosphatases"/>
    <property type="match status" value="1"/>
</dbReference>
<proteinExistence type="predicted"/>
<accession>A0A9P5S3U5</accession>
<feature type="domain" description="Calcineurin-like phosphoesterase" evidence="1">
    <location>
        <begin position="172"/>
        <end position="364"/>
    </location>
</feature>
<dbReference type="InterPro" id="IPR029052">
    <property type="entry name" value="Metallo-depent_PP-like"/>
</dbReference>
<dbReference type="Pfam" id="PF00149">
    <property type="entry name" value="Metallophos"/>
    <property type="match status" value="1"/>
</dbReference>
<dbReference type="OrthoDB" id="10267127at2759"/>
<dbReference type="InterPro" id="IPR004843">
    <property type="entry name" value="Calcineurin-like_PHP"/>
</dbReference>
<dbReference type="GO" id="GO:0006798">
    <property type="term" value="P:polyphosphate catabolic process"/>
    <property type="evidence" value="ECO:0007669"/>
    <property type="project" value="TreeGrafter"/>
</dbReference>
<dbReference type="AlphaFoldDB" id="A0A9P5S3U5"/>
<dbReference type="GO" id="GO:0016791">
    <property type="term" value="F:phosphatase activity"/>
    <property type="evidence" value="ECO:0007669"/>
    <property type="project" value="TreeGrafter"/>
</dbReference>
<dbReference type="Gene3D" id="3.60.21.10">
    <property type="match status" value="1"/>
</dbReference>
<dbReference type="Proteomes" id="UP000748756">
    <property type="component" value="Unassembled WGS sequence"/>
</dbReference>
<protein>
    <recommendedName>
        <fullName evidence="1">Calcineurin-like phosphoesterase domain-containing protein</fullName>
    </recommendedName>
</protein>
<evidence type="ECO:0000313" key="3">
    <source>
        <dbReference type="Proteomes" id="UP000748756"/>
    </source>
</evidence>
<dbReference type="CDD" id="cd00144">
    <property type="entry name" value="MPP_PPP_family"/>
    <property type="match status" value="1"/>
</dbReference>
<comment type="caution">
    <text evidence="2">The sequence shown here is derived from an EMBL/GenBank/DDBJ whole genome shotgun (WGS) entry which is preliminary data.</text>
</comment>
<name>A0A9P5S3U5_9FUNG</name>
<gene>
    <name evidence="2" type="ORF">BG015_004672</name>
</gene>
<sequence length="412" mass="45598">MLIISLDHARKLGLVLLVTFSTLAISGIDSAPSYQLSKRSLQPPVINVDLSASASLDLPQPGFYANGQPAADFKATGHRDDFDDLADFADFDDIDVNDQQQPEDDEFEPVVEEEFEDEREGAVMVINKATKQPDTPPKSLPSDPYALYTYEKPYAPAPGSLQPGKKARQTFIVGDVHGSLVGLNGFLKQVKFDAKQDEIIFAGDLVAKGPQSLEVIDKAREIQARCVRGNHDDKVLRWKGFLDSKKKSIPSDLVPNSEHHKIAKKMSKEQYEYLLSCPLILTVPKELSANKIPIHVVHAGIDPSDNISKQLPWVLVNVRNILKDGTPSRKKKKGEGWAQLFNDFHTKRVKQGEPDFLIVYGHDAGRSLNVKKWSIGLDTGCVYGRKLSAYVVETGEVHSVKCPDLGLDSDED</sequence>
<keyword evidence="3" id="KW-1185">Reference proteome</keyword>
<evidence type="ECO:0000259" key="1">
    <source>
        <dbReference type="Pfam" id="PF00149"/>
    </source>
</evidence>
<dbReference type="GO" id="GO:0000298">
    <property type="term" value="F:endopolyphosphatase activity"/>
    <property type="evidence" value="ECO:0007669"/>
    <property type="project" value="TreeGrafter"/>
</dbReference>
<organism evidence="2 3">
    <name type="scientific">Linnemannia schmuckeri</name>
    <dbReference type="NCBI Taxonomy" id="64567"/>
    <lineage>
        <taxon>Eukaryota</taxon>
        <taxon>Fungi</taxon>
        <taxon>Fungi incertae sedis</taxon>
        <taxon>Mucoromycota</taxon>
        <taxon>Mortierellomycotina</taxon>
        <taxon>Mortierellomycetes</taxon>
        <taxon>Mortierellales</taxon>
        <taxon>Mortierellaceae</taxon>
        <taxon>Linnemannia</taxon>
    </lineage>
</organism>
<evidence type="ECO:0000313" key="2">
    <source>
        <dbReference type="EMBL" id="KAF9152807.1"/>
    </source>
</evidence>
<dbReference type="EMBL" id="JAAAUQ010000218">
    <property type="protein sequence ID" value="KAF9152807.1"/>
    <property type="molecule type" value="Genomic_DNA"/>
</dbReference>